<protein>
    <submittedName>
        <fullName evidence="1">Uncharacterized protein</fullName>
    </submittedName>
</protein>
<name>A0ABZ0TGG2_9SPHI</name>
<organism evidence="1 2">
    <name type="scientific">Mucilaginibacter sabulilitoris</name>
    <dbReference type="NCBI Taxonomy" id="1173583"/>
    <lineage>
        <taxon>Bacteria</taxon>
        <taxon>Pseudomonadati</taxon>
        <taxon>Bacteroidota</taxon>
        <taxon>Sphingobacteriia</taxon>
        <taxon>Sphingobacteriales</taxon>
        <taxon>Sphingobacteriaceae</taxon>
        <taxon>Mucilaginibacter</taxon>
    </lineage>
</organism>
<sequence length="69" mass="8101">MDLDSHKMYLTAYYSYNPSELESELLDDIETNSQAHIPDFLIYTEVKLGNDYGENKKHDFVVFAIYEES</sequence>
<evidence type="ECO:0000313" key="1">
    <source>
        <dbReference type="EMBL" id="WPU92280.1"/>
    </source>
</evidence>
<dbReference type="EMBL" id="CP139558">
    <property type="protein sequence ID" value="WPU92280.1"/>
    <property type="molecule type" value="Genomic_DNA"/>
</dbReference>
<proteinExistence type="predicted"/>
<evidence type="ECO:0000313" key="2">
    <source>
        <dbReference type="Proteomes" id="UP001324380"/>
    </source>
</evidence>
<reference evidence="1 2" key="1">
    <citation type="submission" date="2023-11" db="EMBL/GenBank/DDBJ databases">
        <title>Analysis of the Genomes of Mucilaginibacter gossypii cycad 4 and M. sabulilitoris SNA2: microbes with the potential for plant growth promotion.</title>
        <authorList>
            <person name="Hirsch A.M."/>
            <person name="Humm E."/>
            <person name="Rubbi M."/>
            <person name="Del Vecchio G."/>
            <person name="Ha S.M."/>
            <person name="Pellegrini M."/>
            <person name="Gunsalus R.P."/>
        </authorList>
    </citation>
    <scope>NUCLEOTIDE SEQUENCE [LARGE SCALE GENOMIC DNA]</scope>
    <source>
        <strain evidence="1 2">SNA2</strain>
    </source>
</reference>
<gene>
    <name evidence="1" type="ORF">SNE25_23435</name>
</gene>
<accession>A0ABZ0TGG2</accession>
<dbReference type="RefSeq" id="WP_321561442.1">
    <property type="nucleotide sequence ID" value="NZ_CP139558.1"/>
</dbReference>
<keyword evidence="2" id="KW-1185">Reference proteome</keyword>
<dbReference type="Proteomes" id="UP001324380">
    <property type="component" value="Chromosome"/>
</dbReference>